<evidence type="ECO:0000256" key="13">
    <source>
        <dbReference type="SAM" id="Phobius"/>
    </source>
</evidence>
<evidence type="ECO:0000256" key="8">
    <source>
        <dbReference type="ARBA" id="ARBA00022692"/>
    </source>
</evidence>
<name>A0A0M2EWA5_9GAMM</name>
<evidence type="ECO:0000256" key="4">
    <source>
        <dbReference type="ARBA" id="ARBA00011471"/>
    </source>
</evidence>
<evidence type="ECO:0000256" key="7">
    <source>
        <dbReference type="ARBA" id="ARBA00022519"/>
    </source>
</evidence>
<evidence type="ECO:0000256" key="2">
    <source>
        <dbReference type="ARBA" id="ARBA00004249"/>
    </source>
</evidence>
<evidence type="ECO:0000256" key="1">
    <source>
        <dbReference type="ARBA" id="ARBA00003540"/>
    </source>
</evidence>
<dbReference type="EMBL" id="JQOD01000007">
    <property type="protein sequence ID" value="KGA32030.1"/>
    <property type="molecule type" value="Genomic_DNA"/>
</dbReference>
<dbReference type="Proteomes" id="UP000029435">
    <property type="component" value="Unassembled WGS sequence"/>
</dbReference>
<dbReference type="OrthoDB" id="9798629at2"/>
<keyword evidence="9 12" id="KW-0653">Protein transport</keyword>
<evidence type="ECO:0000256" key="5">
    <source>
        <dbReference type="ARBA" id="ARBA00022448"/>
    </source>
</evidence>
<sequence length="133" mass="14326">MAFTSRNDEDVMSEMNITPLVDVMLVLLVVFIVTAPMLTNAIPIQLPKTSAVAPADRADPVVISIDGEQRVFINKESLAREQLVPRLQQAKAGNADVVVQVQADKEANYGAVAALLADVEQAGITRLSLLTQK</sequence>
<reference evidence="14 15" key="1">
    <citation type="submission" date="2014-08" db="EMBL/GenBank/DDBJ databases">
        <title>Genome sequences of NCPPB Pectobacterium isolates.</title>
        <authorList>
            <person name="Glover R.H."/>
            <person name="Sapp M."/>
            <person name="Elphinstone J."/>
        </authorList>
    </citation>
    <scope>NUCLEOTIDE SEQUENCE [LARGE SCALE GENOMIC DNA]</scope>
    <source>
        <strain evidence="14 15">LMG 21372</strain>
    </source>
</reference>
<comment type="subcellular location">
    <subcellularLocation>
        <location evidence="2">Cell inner membrane</location>
        <topology evidence="2">Single-pass type II membrane protein</topology>
    </subcellularLocation>
    <subcellularLocation>
        <location evidence="12">Cell membrane</location>
        <topology evidence="12">Single-pass type II membrane protein</topology>
    </subcellularLocation>
</comment>
<keyword evidence="11 13" id="KW-0472">Membrane</keyword>
<dbReference type="Gene3D" id="3.30.420.270">
    <property type="match status" value="1"/>
</dbReference>
<evidence type="ECO:0000313" key="14">
    <source>
        <dbReference type="EMBL" id="KGA32030.1"/>
    </source>
</evidence>
<keyword evidence="7" id="KW-0997">Cell inner membrane</keyword>
<evidence type="ECO:0000256" key="9">
    <source>
        <dbReference type="ARBA" id="ARBA00022927"/>
    </source>
</evidence>
<dbReference type="GO" id="GO:0022857">
    <property type="term" value="F:transmembrane transporter activity"/>
    <property type="evidence" value="ECO:0007669"/>
    <property type="project" value="InterPro"/>
</dbReference>
<keyword evidence="10 13" id="KW-1133">Transmembrane helix</keyword>
<evidence type="ECO:0000256" key="10">
    <source>
        <dbReference type="ARBA" id="ARBA00022989"/>
    </source>
</evidence>
<evidence type="ECO:0000256" key="6">
    <source>
        <dbReference type="ARBA" id="ARBA00022475"/>
    </source>
</evidence>
<proteinExistence type="inferred from homology"/>
<dbReference type="GO" id="GO:0005886">
    <property type="term" value="C:plasma membrane"/>
    <property type="evidence" value="ECO:0007669"/>
    <property type="project" value="UniProtKB-SubCell"/>
</dbReference>
<keyword evidence="5 12" id="KW-0813">Transport</keyword>
<dbReference type="PANTHER" id="PTHR30558:SF12">
    <property type="entry name" value="BIOPOLYMER TRANSPORT PROTEIN EXBD"/>
    <property type="match status" value="1"/>
</dbReference>
<evidence type="ECO:0000256" key="3">
    <source>
        <dbReference type="ARBA" id="ARBA00005811"/>
    </source>
</evidence>
<evidence type="ECO:0000313" key="15">
    <source>
        <dbReference type="Proteomes" id="UP000029435"/>
    </source>
</evidence>
<evidence type="ECO:0000256" key="12">
    <source>
        <dbReference type="RuleBase" id="RU003879"/>
    </source>
</evidence>
<feature type="transmembrane region" description="Helical" evidence="13">
    <location>
        <begin position="20"/>
        <end position="38"/>
    </location>
</feature>
<dbReference type="GO" id="GO:0015031">
    <property type="term" value="P:protein transport"/>
    <property type="evidence" value="ECO:0007669"/>
    <property type="project" value="UniProtKB-KW"/>
</dbReference>
<organism evidence="14 15">
    <name type="scientific">Pectobacterium brasiliense</name>
    <dbReference type="NCBI Taxonomy" id="180957"/>
    <lineage>
        <taxon>Bacteria</taxon>
        <taxon>Pseudomonadati</taxon>
        <taxon>Pseudomonadota</taxon>
        <taxon>Gammaproteobacteria</taxon>
        <taxon>Enterobacterales</taxon>
        <taxon>Pectobacteriaceae</taxon>
        <taxon>Pectobacterium</taxon>
    </lineage>
</organism>
<keyword evidence="8 12" id="KW-0812">Transmembrane</keyword>
<comment type="subunit">
    <text evidence="4">The accessory proteins ExbB and ExbD seem to form a complex with TonB.</text>
</comment>
<comment type="similarity">
    <text evidence="3 12">Belongs to the ExbD/TolR family.</text>
</comment>
<keyword evidence="6" id="KW-1003">Cell membrane</keyword>
<dbReference type="AlphaFoldDB" id="A0A0M2EWA5"/>
<dbReference type="Pfam" id="PF02472">
    <property type="entry name" value="ExbD"/>
    <property type="match status" value="1"/>
</dbReference>
<accession>A0A0M2EWA5</accession>
<protein>
    <submittedName>
        <fullName evidence="14">Biopolymer transporter ExbD</fullName>
    </submittedName>
</protein>
<comment type="caution">
    <text evidence="14">The sequence shown here is derived from an EMBL/GenBank/DDBJ whole genome shotgun (WGS) entry which is preliminary data.</text>
</comment>
<evidence type="ECO:0000256" key="11">
    <source>
        <dbReference type="ARBA" id="ARBA00023136"/>
    </source>
</evidence>
<gene>
    <name evidence="14" type="ORF">KU74_19045</name>
</gene>
<dbReference type="InterPro" id="IPR003400">
    <property type="entry name" value="ExbD"/>
</dbReference>
<dbReference type="PANTHER" id="PTHR30558">
    <property type="entry name" value="EXBD MEMBRANE COMPONENT OF PMF-DRIVEN MACROMOLECULE IMPORT SYSTEM"/>
    <property type="match status" value="1"/>
</dbReference>
<dbReference type="RefSeq" id="WP_039317278.1">
    <property type="nucleotide sequence ID" value="NZ_JQOD01000007.1"/>
</dbReference>
<comment type="function">
    <text evidence="1">Involved in the TonB-dependent energy-dependent transport of various receptor-bound substrates.</text>
</comment>